<sequence>MAAATWALPVGILSTLCVLMFIFMWWWFPRTFRKGIRADMDRVDEDRRVREMSAAQQREQEGNIELGMGKTTGDGSAVHPPPYQPAVAYHPPAYTSY</sequence>
<comment type="caution">
    <text evidence="1">The sequence shown here is derived from an EMBL/GenBank/DDBJ whole genome shotgun (WGS) entry which is preliminary data.</text>
</comment>
<reference evidence="1" key="1">
    <citation type="submission" date="2023-07" db="EMBL/GenBank/DDBJ databases">
        <title>Black Yeasts Isolated from many extreme environments.</title>
        <authorList>
            <person name="Coleine C."/>
            <person name="Stajich J.E."/>
            <person name="Selbmann L."/>
        </authorList>
    </citation>
    <scope>NUCLEOTIDE SEQUENCE</scope>
    <source>
        <strain evidence="1">CCFEE 5714</strain>
    </source>
</reference>
<organism evidence="1 2">
    <name type="scientific">Vermiconidia calcicola</name>
    <dbReference type="NCBI Taxonomy" id="1690605"/>
    <lineage>
        <taxon>Eukaryota</taxon>
        <taxon>Fungi</taxon>
        <taxon>Dikarya</taxon>
        <taxon>Ascomycota</taxon>
        <taxon>Pezizomycotina</taxon>
        <taxon>Dothideomycetes</taxon>
        <taxon>Dothideomycetidae</taxon>
        <taxon>Mycosphaerellales</taxon>
        <taxon>Extremaceae</taxon>
        <taxon>Vermiconidia</taxon>
    </lineage>
</organism>
<name>A0ACC3NG38_9PEZI</name>
<evidence type="ECO:0000313" key="2">
    <source>
        <dbReference type="Proteomes" id="UP001281147"/>
    </source>
</evidence>
<dbReference type="EMBL" id="JAUTXU010000044">
    <property type="protein sequence ID" value="KAK3716130.1"/>
    <property type="molecule type" value="Genomic_DNA"/>
</dbReference>
<dbReference type="Proteomes" id="UP001281147">
    <property type="component" value="Unassembled WGS sequence"/>
</dbReference>
<proteinExistence type="predicted"/>
<gene>
    <name evidence="1" type="ORF">LTR37_006575</name>
</gene>
<accession>A0ACC3NG38</accession>
<keyword evidence="2" id="KW-1185">Reference proteome</keyword>
<evidence type="ECO:0000313" key="1">
    <source>
        <dbReference type="EMBL" id="KAK3716130.1"/>
    </source>
</evidence>
<protein>
    <submittedName>
        <fullName evidence="1">Uncharacterized protein</fullName>
    </submittedName>
</protein>